<protein>
    <submittedName>
        <fullName evidence="5">Cuticle protein 14 isoform a</fullName>
    </submittedName>
</protein>
<organism evidence="5 6">
    <name type="scientific">Araneus ventricosus</name>
    <name type="common">Orbweaver spider</name>
    <name type="synonym">Epeira ventricosa</name>
    <dbReference type="NCBI Taxonomy" id="182803"/>
    <lineage>
        <taxon>Eukaryota</taxon>
        <taxon>Metazoa</taxon>
        <taxon>Ecdysozoa</taxon>
        <taxon>Arthropoda</taxon>
        <taxon>Chelicerata</taxon>
        <taxon>Arachnida</taxon>
        <taxon>Araneae</taxon>
        <taxon>Araneomorphae</taxon>
        <taxon>Entelegynae</taxon>
        <taxon>Araneoidea</taxon>
        <taxon>Araneidae</taxon>
        <taxon>Araneus</taxon>
    </lineage>
</organism>
<gene>
    <name evidence="5" type="primary">CU14A_0</name>
    <name evidence="5" type="ORF">AVEN_187686_1</name>
</gene>
<reference evidence="5 6" key="1">
    <citation type="journal article" date="2019" name="Sci. Rep.">
        <title>Orb-weaving spider Araneus ventricosus genome elucidates the spidroin gene catalogue.</title>
        <authorList>
            <person name="Kono N."/>
            <person name="Nakamura H."/>
            <person name="Ohtoshi R."/>
            <person name="Moran D.A.P."/>
            <person name="Shinohara A."/>
            <person name="Yoshida Y."/>
            <person name="Fujiwara M."/>
            <person name="Mori M."/>
            <person name="Tomita M."/>
            <person name="Arakawa K."/>
        </authorList>
    </citation>
    <scope>NUCLEOTIDE SEQUENCE [LARGE SCALE GENOMIC DNA]</scope>
</reference>
<dbReference type="Pfam" id="PF00379">
    <property type="entry name" value="Chitin_bind_4"/>
    <property type="match status" value="1"/>
</dbReference>
<dbReference type="PROSITE" id="PS00233">
    <property type="entry name" value="CHIT_BIND_RR_1"/>
    <property type="match status" value="1"/>
</dbReference>
<dbReference type="PANTHER" id="PTHR10380">
    <property type="entry name" value="CUTICLE PROTEIN"/>
    <property type="match status" value="1"/>
</dbReference>
<dbReference type="AlphaFoldDB" id="A0A4Y2T9P2"/>
<evidence type="ECO:0000256" key="2">
    <source>
        <dbReference type="ARBA" id="ARBA00022460"/>
    </source>
</evidence>
<keyword evidence="6" id="KW-1185">Reference proteome</keyword>
<accession>A0A4Y2T9P2</accession>
<keyword evidence="2 3" id="KW-0193">Cuticle</keyword>
<evidence type="ECO:0000313" key="6">
    <source>
        <dbReference type="Proteomes" id="UP000499080"/>
    </source>
</evidence>
<dbReference type="InterPro" id="IPR050468">
    <property type="entry name" value="Cuticle_Struct_Prot"/>
</dbReference>
<comment type="function">
    <text evidence="1">Component of the rigid cuticle of the spider.</text>
</comment>
<comment type="caution">
    <text evidence="5">The sequence shown here is derived from an EMBL/GenBank/DDBJ whole genome shotgun (WGS) entry which is preliminary data.</text>
</comment>
<dbReference type="OrthoDB" id="8021718at2759"/>
<proteinExistence type="predicted"/>
<evidence type="ECO:0000313" key="5">
    <source>
        <dbReference type="EMBL" id="GBN97358.1"/>
    </source>
</evidence>
<dbReference type="PROSITE" id="PS51155">
    <property type="entry name" value="CHIT_BIND_RR_2"/>
    <property type="match status" value="1"/>
</dbReference>
<dbReference type="PRINTS" id="PR00947">
    <property type="entry name" value="CUTICLE"/>
</dbReference>
<evidence type="ECO:0000256" key="1">
    <source>
        <dbReference type="ARBA" id="ARBA00002980"/>
    </source>
</evidence>
<evidence type="ECO:0000256" key="4">
    <source>
        <dbReference type="SAM" id="SignalP"/>
    </source>
</evidence>
<dbReference type="PANTHER" id="PTHR10380:SF173">
    <property type="entry name" value="CUTICULAR PROTEIN 47EF, ISOFORM C-RELATED"/>
    <property type="match status" value="1"/>
</dbReference>
<dbReference type="InterPro" id="IPR000618">
    <property type="entry name" value="Insect_cuticle"/>
</dbReference>
<evidence type="ECO:0000256" key="3">
    <source>
        <dbReference type="PROSITE-ProRule" id="PRU00497"/>
    </source>
</evidence>
<dbReference type="EMBL" id="BGPR01027120">
    <property type="protein sequence ID" value="GBN97358.1"/>
    <property type="molecule type" value="Genomic_DNA"/>
</dbReference>
<sequence length="165" mass="16764">MKVLILCTLIAASQAAVLLGTGASAQYRSQDNLGNYAFGYNEGHATGATFRKEAGSHGVVAGSYGLAIADGRQRVVNYVADAAGFRADIKTNEPGVEPKDPANTAINKAAIIAAPAIAYAAPALAAPYALHAAPASTVHVAAGSPLGAYSYSTHVGHHGLGHLIW</sequence>
<dbReference type="GO" id="GO:0008010">
    <property type="term" value="F:structural constituent of chitin-based larval cuticle"/>
    <property type="evidence" value="ECO:0007669"/>
    <property type="project" value="TreeGrafter"/>
</dbReference>
<feature type="signal peptide" evidence="4">
    <location>
        <begin position="1"/>
        <end position="15"/>
    </location>
</feature>
<dbReference type="GO" id="GO:0062129">
    <property type="term" value="C:chitin-based extracellular matrix"/>
    <property type="evidence" value="ECO:0007669"/>
    <property type="project" value="TreeGrafter"/>
</dbReference>
<name>A0A4Y2T9P2_ARAVE</name>
<keyword evidence="4" id="KW-0732">Signal</keyword>
<feature type="chain" id="PRO_5021205839" evidence="4">
    <location>
        <begin position="16"/>
        <end position="165"/>
    </location>
</feature>
<dbReference type="Proteomes" id="UP000499080">
    <property type="component" value="Unassembled WGS sequence"/>
</dbReference>
<dbReference type="InterPro" id="IPR031311">
    <property type="entry name" value="CHIT_BIND_RR_consensus"/>
</dbReference>